<proteinExistence type="predicted"/>
<gene>
    <name evidence="1" type="ORF">FDA94_14535</name>
</gene>
<evidence type="ECO:0000313" key="2">
    <source>
        <dbReference type="Proteomes" id="UP000308705"/>
    </source>
</evidence>
<dbReference type="AlphaFoldDB" id="A0A4U3MIC1"/>
<dbReference type="RefSeq" id="WP_137247592.1">
    <property type="nucleotide sequence ID" value="NZ_SZQA01000012.1"/>
</dbReference>
<name>A0A4U3MIC1_9ACTN</name>
<organism evidence="1 2">
    <name type="scientific">Herbidospora galbida</name>
    <dbReference type="NCBI Taxonomy" id="2575442"/>
    <lineage>
        <taxon>Bacteria</taxon>
        <taxon>Bacillati</taxon>
        <taxon>Actinomycetota</taxon>
        <taxon>Actinomycetes</taxon>
        <taxon>Streptosporangiales</taxon>
        <taxon>Streptosporangiaceae</taxon>
        <taxon>Herbidospora</taxon>
    </lineage>
</organism>
<reference evidence="1 2" key="1">
    <citation type="submission" date="2019-04" db="EMBL/GenBank/DDBJ databases">
        <title>Herbidospora sp. NEAU-GS14.nov., a novel actinomycete isolated from soil.</title>
        <authorList>
            <person name="Han L."/>
        </authorList>
    </citation>
    <scope>NUCLEOTIDE SEQUENCE [LARGE SCALE GENOMIC DNA]</scope>
    <source>
        <strain evidence="1 2">NEAU-GS14</strain>
    </source>
</reference>
<protein>
    <submittedName>
        <fullName evidence="1">Uncharacterized protein</fullName>
    </submittedName>
</protein>
<comment type="caution">
    <text evidence="1">The sequence shown here is derived from an EMBL/GenBank/DDBJ whole genome shotgun (WGS) entry which is preliminary data.</text>
</comment>
<dbReference type="OrthoDB" id="5189163at2"/>
<dbReference type="Proteomes" id="UP000308705">
    <property type="component" value="Unassembled WGS sequence"/>
</dbReference>
<dbReference type="EMBL" id="SZQA01000012">
    <property type="protein sequence ID" value="TKK88134.1"/>
    <property type="molecule type" value="Genomic_DNA"/>
</dbReference>
<keyword evidence="2" id="KW-1185">Reference proteome</keyword>
<evidence type="ECO:0000313" key="1">
    <source>
        <dbReference type="EMBL" id="TKK88134.1"/>
    </source>
</evidence>
<sequence>MKFSTYAEVFTSEHPLAEAYARGQMRVPGHLLQDVLDETGGRYEVTIEIGFRMKKALRLAAEATRDERLATLAEQTEVTVSLEHLRQHDPLSTRIVYGCSLDREPTDGDLPGFDAYIDHP</sequence>
<accession>A0A4U3MIC1</accession>